<comment type="subunit">
    <text evidence="6">Homodimer.</text>
</comment>
<evidence type="ECO:0000256" key="4">
    <source>
        <dbReference type="ARBA" id="ARBA00023004"/>
    </source>
</evidence>
<dbReference type="GO" id="GO:0005524">
    <property type="term" value="F:ATP binding"/>
    <property type="evidence" value="ECO:0007669"/>
    <property type="project" value="UniProtKB-KW"/>
</dbReference>
<dbReference type="RefSeq" id="WP_216419214.1">
    <property type="nucleotide sequence ID" value="NZ_JAHLQK010000007.1"/>
</dbReference>
<dbReference type="EMBL" id="JAHLQK010000007">
    <property type="protein sequence ID" value="MBU5677994.1"/>
    <property type="molecule type" value="Genomic_DNA"/>
</dbReference>
<keyword evidence="2 6" id="KW-0547">Nucleotide-binding</keyword>
<comment type="similarity">
    <text evidence="6">Belongs to the Mrp/NBP35 ATP-binding proteins family.</text>
</comment>
<dbReference type="Proteomes" id="UP000779508">
    <property type="component" value="Unassembled WGS sequence"/>
</dbReference>
<keyword evidence="3 6" id="KW-0067">ATP-binding</keyword>
<keyword evidence="6" id="KW-0378">Hydrolase</keyword>
<evidence type="ECO:0000313" key="7">
    <source>
        <dbReference type="EMBL" id="MBU5677994.1"/>
    </source>
</evidence>
<protein>
    <recommendedName>
        <fullName evidence="6">Iron-sulfur cluster carrier protein</fullName>
    </recommendedName>
</protein>
<sequence length="275" mass="29825">MSDKCNGCSHSVEGKCTSNSCIVPEKENEFSRIKNVIGIMSGKGGVGKSSVTSMLASSLAKKGYLVGILDGDITGPSIPKLFGLKGPAKQLDQSIVPIVAENGVKVMSMNLLLPNETEPVIWRGPVVGGVVKQFWTDVSWGELDYLLIDFPPGTGDVALTVMQSIPIEGIVMVTSPQSLVSMIVTKGINMAEKMNIPVIGLIENMSYVQPPSYPEPYYLFGKGKTEEVANELGIDFLGNISIEKEFVELSDRGRVFEYKNTIFDEIADKLVKKLK</sequence>
<name>A0ABS6G683_9FIRM</name>
<dbReference type="Pfam" id="PF10609">
    <property type="entry name" value="ParA"/>
    <property type="match status" value="1"/>
</dbReference>
<organism evidence="7 8">
    <name type="scientific">Alkaliphilus flagellatus</name>
    <dbReference type="NCBI Taxonomy" id="2841507"/>
    <lineage>
        <taxon>Bacteria</taxon>
        <taxon>Bacillati</taxon>
        <taxon>Bacillota</taxon>
        <taxon>Clostridia</taxon>
        <taxon>Peptostreptococcales</taxon>
        <taxon>Natronincolaceae</taxon>
        <taxon>Alkaliphilus</taxon>
    </lineage>
</organism>
<evidence type="ECO:0000313" key="8">
    <source>
        <dbReference type="Proteomes" id="UP000779508"/>
    </source>
</evidence>
<evidence type="ECO:0000256" key="2">
    <source>
        <dbReference type="ARBA" id="ARBA00022741"/>
    </source>
</evidence>
<evidence type="ECO:0000256" key="5">
    <source>
        <dbReference type="ARBA" id="ARBA00023014"/>
    </source>
</evidence>
<dbReference type="InterPro" id="IPR000808">
    <property type="entry name" value="Mrp-like_CS"/>
</dbReference>
<comment type="caution">
    <text evidence="7">The sequence shown here is derived from an EMBL/GenBank/DDBJ whole genome shotgun (WGS) entry which is preliminary data.</text>
</comment>
<keyword evidence="5 6" id="KW-0411">Iron-sulfur</keyword>
<comment type="function">
    <text evidence="6">Binds and transfers iron-sulfur (Fe-S) clusters to target apoproteins. Can hydrolyze ATP.</text>
</comment>
<accession>A0ABS6G683</accession>
<evidence type="ECO:0000256" key="3">
    <source>
        <dbReference type="ARBA" id="ARBA00022840"/>
    </source>
</evidence>
<dbReference type="CDD" id="cd02037">
    <property type="entry name" value="Mrp_NBP35"/>
    <property type="match status" value="1"/>
</dbReference>
<dbReference type="HAMAP" id="MF_02040">
    <property type="entry name" value="Mrp_NBP35"/>
    <property type="match status" value="1"/>
</dbReference>
<dbReference type="PANTHER" id="PTHR42961:SF2">
    <property type="entry name" value="IRON-SULFUR PROTEIN NUBPL"/>
    <property type="match status" value="1"/>
</dbReference>
<reference evidence="7 8" key="1">
    <citation type="submission" date="2021-06" db="EMBL/GenBank/DDBJ databases">
        <authorList>
            <person name="Sun Q."/>
            <person name="Li D."/>
        </authorList>
    </citation>
    <scope>NUCLEOTIDE SEQUENCE [LARGE SCALE GENOMIC DNA]</scope>
    <source>
        <strain evidence="7 8">MSJ-5</strain>
    </source>
</reference>
<dbReference type="InterPro" id="IPR033756">
    <property type="entry name" value="YlxH/NBP35"/>
</dbReference>
<dbReference type="PANTHER" id="PTHR42961">
    <property type="entry name" value="IRON-SULFUR PROTEIN NUBPL"/>
    <property type="match status" value="1"/>
</dbReference>
<keyword evidence="4 6" id="KW-0408">Iron</keyword>
<feature type="binding site" evidence="6">
    <location>
        <begin position="42"/>
        <end position="49"/>
    </location>
    <ligand>
        <name>ATP</name>
        <dbReference type="ChEBI" id="CHEBI:30616"/>
    </ligand>
</feature>
<keyword evidence="8" id="KW-1185">Reference proteome</keyword>
<keyword evidence="1 6" id="KW-0479">Metal-binding</keyword>
<dbReference type="PROSITE" id="PS01215">
    <property type="entry name" value="MRP"/>
    <property type="match status" value="1"/>
</dbReference>
<proteinExistence type="inferred from homology"/>
<gene>
    <name evidence="7" type="ORF">KQI88_16365</name>
</gene>
<dbReference type="InterPro" id="IPR019591">
    <property type="entry name" value="Mrp/NBP35_ATP-bd"/>
</dbReference>
<evidence type="ECO:0000256" key="1">
    <source>
        <dbReference type="ARBA" id="ARBA00022723"/>
    </source>
</evidence>
<evidence type="ECO:0000256" key="6">
    <source>
        <dbReference type="HAMAP-Rule" id="MF_02040"/>
    </source>
</evidence>
<dbReference type="InterPro" id="IPR044304">
    <property type="entry name" value="NUBPL-like"/>
</dbReference>